<evidence type="ECO:0000313" key="1">
    <source>
        <dbReference type="EMBL" id="KAL2737002.1"/>
    </source>
</evidence>
<name>A0ABD2BW44_VESSQ</name>
<protein>
    <submittedName>
        <fullName evidence="1">Uncharacterized protein</fullName>
    </submittedName>
</protein>
<comment type="caution">
    <text evidence="1">The sequence shown here is derived from an EMBL/GenBank/DDBJ whole genome shotgun (WGS) entry which is preliminary data.</text>
</comment>
<reference evidence="1 2" key="1">
    <citation type="journal article" date="2024" name="Ann. Entomol. Soc. Am.">
        <title>Genomic analyses of the southern and eastern yellowjacket wasps (Hymenoptera: Vespidae) reveal evolutionary signatures of social life.</title>
        <authorList>
            <person name="Catto M.A."/>
            <person name="Caine P.B."/>
            <person name="Orr S.E."/>
            <person name="Hunt B.G."/>
            <person name="Goodisman M.A.D."/>
        </authorList>
    </citation>
    <scope>NUCLEOTIDE SEQUENCE [LARGE SCALE GENOMIC DNA]</scope>
    <source>
        <strain evidence="1">233</strain>
        <tissue evidence="1">Head and thorax</tissue>
    </source>
</reference>
<dbReference type="Proteomes" id="UP001607302">
    <property type="component" value="Unassembled WGS sequence"/>
</dbReference>
<sequence length="62" mass="7540">MDKAVFINFNKDYLMITIFLSRRIYFQGLFHRKQYVRHQSIKVVLISMLNAVKHDSQLEHTR</sequence>
<evidence type="ECO:0000313" key="2">
    <source>
        <dbReference type="Proteomes" id="UP001607302"/>
    </source>
</evidence>
<keyword evidence="2" id="KW-1185">Reference proteome</keyword>
<dbReference type="EMBL" id="JAUDFV010000039">
    <property type="protein sequence ID" value="KAL2737002.1"/>
    <property type="molecule type" value="Genomic_DNA"/>
</dbReference>
<proteinExistence type="predicted"/>
<gene>
    <name evidence="1" type="ORF">V1478_002255</name>
</gene>
<accession>A0ABD2BW44</accession>
<dbReference type="AlphaFoldDB" id="A0ABD2BW44"/>
<organism evidence="1 2">
    <name type="scientific">Vespula squamosa</name>
    <name type="common">Southern yellow jacket</name>
    <name type="synonym">Wasp</name>
    <dbReference type="NCBI Taxonomy" id="30214"/>
    <lineage>
        <taxon>Eukaryota</taxon>
        <taxon>Metazoa</taxon>
        <taxon>Ecdysozoa</taxon>
        <taxon>Arthropoda</taxon>
        <taxon>Hexapoda</taxon>
        <taxon>Insecta</taxon>
        <taxon>Pterygota</taxon>
        <taxon>Neoptera</taxon>
        <taxon>Endopterygota</taxon>
        <taxon>Hymenoptera</taxon>
        <taxon>Apocrita</taxon>
        <taxon>Aculeata</taxon>
        <taxon>Vespoidea</taxon>
        <taxon>Vespidae</taxon>
        <taxon>Vespinae</taxon>
        <taxon>Vespula</taxon>
    </lineage>
</organism>